<dbReference type="Gene3D" id="4.10.60.10">
    <property type="entry name" value="Zinc finger, CCHC-type"/>
    <property type="match status" value="1"/>
</dbReference>
<feature type="compositionally biased region" description="Polar residues" evidence="2">
    <location>
        <begin position="1"/>
        <end position="23"/>
    </location>
</feature>
<reference evidence="4" key="1">
    <citation type="journal article" date="2019" name="Sci. Rep.">
        <title>Draft genome of Tanacetum cinerariifolium, the natural source of mosquito coil.</title>
        <authorList>
            <person name="Yamashiro T."/>
            <person name="Shiraishi A."/>
            <person name="Satake H."/>
            <person name="Nakayama K."/>
        </authorList>
    </citation>
    <scope>NUCLEOTIDE SEQUENCE</scope>
</reference>
<name>A0A6L2J9V9_TANCI</name>
<feature type="region of interest" description="Disordered" evidence="2">
    <location>
        <begin position="447"/>
        <end position="474"/>
    </location>
</feature>
<gene>
    <name evidence="4" type="ORF">Tci_005766</name>
</gene>
<evidence type="ECO:0000313" key="4">
    <source>
        <dbReference type="EMBL" id="GEU33788.1"/>
    </source>
</evidence>
<proteinExistence type="predicted"/>
<dbReference type="InterPro" id="IPR057670">
    <property type="entry name" value="SH3_retrovirus"/>
</dbReference>
<feature type="domain" description="CCHC-type" evidence="3">
    <location>
        <begin position="479"/>
        <end position="492"/>
    </location>
</feature>
<evidence type="ECO:0000256" key="2">
    <source>
        <dbReference type="SAM" id="MobiDB-lite"/>
    </source>
</evidence>
<dbReference type="GO" id="GO:0003676">
    <property type="term" value="F:nucleic acid binding"/>
    <property type="evidence" value="ECO:0007669"/>
    <property type="project" value="InterPro"/>
</dbReference>
<protein>
    <submittedName>
        <fullName evidence="4">Zinc finger, CCHC-type</fullName>
    </submittedName>
</protein>
<dbReference type="InterPro" id="IPR036875">
    <property type="entry name" value="Znf_CCHC_sf"/>
</dbReference>
<evidence type="ECO:0000256" key="1">
    <source>
        <dbReference type="PROSITE-ProRule" id="PRU00047"/>
    </source>
</evidence>
<evidence type="ECO:0000259" key="3">
    <source>
        <dbReference type="PROSITE" id="PS50158"/>
    </source>
</evidence>
<organism evidence="4">
    <name type="scientific">Tanacetum cinerariifolium</name>
    <name type="common">Dalmatian daisy</name>
    <name type="synonym">Chrysanthemum cinerariifolium</name>
    <dbReference type="NCBI Taxonomy" id="118510"/>
    <lineage>
        <taxon>Eukaryota</taxon>
        <taxon>Viridiplantae</taxon>
        <taxon>Streptophyta</taxon>
        <taxon>Embryophyta</taxon>
        <taxon>Tracheophyta</taxon>
        <taxon>Spermatophyta</taxon>
        <taxon>Magnoliopsida</taxon>
        <taxon>eudicotyledons</taxon>
        <taxon>Gunneridae</taxon>
        <taxon>Pentapetalae</taxon>
        <taxon>asterids</taxon>
        <taxon>campanulids</taxon>
        <taxon>Asterales</taxon>
        <taxon>Asteraceae</taxon>
        <taxon>Asteroideae</taxon>
        <taxon>Anthemideae</taxon>
        <taxon>Anthemidinae</taxon>
        <taxon>Tanacetum</taxon>
    </lineage>
</organism>
<dbReference type="AlphaFoldDB" id="A0A6L2J9V9"/>
<dbReference type="SUPFAM" id="SSF57756">
    <property type="entry name" value="Retrovirus zinc finger-like domains"/>
    <property type="match status" value="1"/>
</dbReference>
<dbReference type="Pfam" id="PF25597">
    <property type="entry name" value="SH3_retrovirus"/>
    <property type="match status" value="1"/>
</dbReference>
<keyword evidence="1" id="KW-0479">Metal-binding</keyword>
<keyword evidence="1" id="KW-0862">Zinc</keyword>
<dbReference type="PROSITE" id="PS50158">
    <property type="entry name" value="ZF_CCHC"/>
    <property type="match status" value="1"/>
</dbReference>
<accession>A0A6L2J9V9</accession>
<keyword evidence="1" id="KW-0863">Zinc-finger</keyword>
<dbReference type="InterPro" id="IPR001878">
    <property type="entry name" value="Znf_CCHC"/>
</dbReference>
<comment type="caution">
    <text evidence="4">The sequence shown here is derived from an EMBL/GenBank/DDBJ whole genome shotgun (WGS) entry which is preliminary data.</text>
</comment>
<feature type="region of interest" description="Disordered" evidence="2">
    <location>
        <begin position="1"/>
        <end position="26"/>
    </location>
</feature>
<dbReference type="EMBL" id="BKCJ010000504">
    <property type="protein sequence ID" value="GEU33788.1"/>
    <property type="molecule type" value="Genomic_DNA"/>
</dbReference>
<dbReference type="GO" id="GO:0008270">
    <property type="term" value="F:zinc ion binding"/>
    <property type="evidence" value="ECO:0007669"/>
    <property type="project" value="UniProtKB-KW"/>
</dbReference>
<sequence>MVSTRNTTSHNEQPNHNDTSSPLKNPDNIARQLSFIASKLNALDAFAADVAVLKAQAALNRSNQGKSITLGSHHRDDDSESTDWYRNSTRRLFTKFQGSDPRGWILKAKKYFYYYETPDESKVEIASLYLEDEHLCNIKQTGTVQEYRQEFSKRVAQVHDWPDHCLLGVFISGLKEELKVDVRIHKPGNVFKALVDREVEANEIEYEEGINQQDMAEISFHAILGKTSGTTMKMAHHVQNINHSAFRSMFEREKLSRNNFSDWFRQLKLVLLVEKKMYVIEHPLPAAPAVDFAANMLAEWNAIYDAYNEVVCLKLELKSMFEKQAGVERFDLIQAFDACKQEEGKPAAAYALQMKGYVDQLERLSYVLPQDLTVGLILNCLTKDFARSVRNYNMHNMGKTIGKLHAILIKYEKGLSKKAETPQVMMIKGGKIYKYKKKSLKVKGKVKANGKGNDKQVYIPKPKNPKPSAKEHSTKDATCHHCKEEGHWKRNCLVYLAELLKKKKQVGSTSCLVSKNNVHYFIAIPSNGIYEIDMHDLVPNVNSIYNVITKRAKHNLDSTYLWHYRLAHISKMTRQSFLNRPKRETDLLGIIHTDGCEELVKRDTPNKLQQISVKCIFIGYPKETMGYYFYFPPKNKIIVVRYAEFFEKNLITQEVSRRAVDLEEIQDEDTSC</sequence>